<organism evidence="1 2">
    <name type="scientific">Dovyalis caffra</name>
    <dbReference type="NCBI Taxonomy" id="77055"/>
    <lineage>
        <taxon>Eukaryota</taxon>
        <taxon>Viridiplantae</taxon>
        <taxon>Streptophyta</taxon>
        <taxon>Embryophyta</taxon>
        <taxon>Tracheophyta</taxon>
        <taxon>Spermatophyta</taxon>
        <taxon>Magnoliopsida</taxon>
        <taxon>eudicotyledons</taxon>
        <taxon>Gunneridae</taxon>
        <taxon>Pentapetalae</taxon>
        <taxon>rosids</taxon>
        <taxon>fabids</taxon>
        <taxon>Malpighiales</taxon>
        <taxon>Salicaceae</taxon>
        <taxon>Flacourtieae</taxon>
        <taxon>Dovyalis</taxon>
    </lineage>
</organism>
<accession>A0AAV1RUB0</accession>
<dbReference type="EMBL" id="CAWUPB010001159">
    <property type="protein sequence ID" value="CAK7339956.1"/>
    <property type="molecule type" value="Genomic_DNA"/>
</dbReference>
<reference evidence="1 2" key="1">
    <citation type="submission" date="2024-01" db="EMBL/GenBank/DDBJ databases">
        <authorList>
            <person name="Waweru B."/>
        </authorList>
    </citation>
    <scope>NUCLEOTIDE SEQUENCE [LARGE SCALE GENOMIC DNA]</scope>
</reference>
<evidence type="ECO:0000313" key="2">
    <source>
        <dbReference type="Proteomes" id="UP001314170"/>
    </source>
</evidence>
<keyword evidence="2" id="KW-1185">Reference proteome</keyword>
<name>A0AAV1RUB0_9ROSI</name>
<proteinExistence type="predicted"/>
<dbReference type="Proteomes" id="UP001314170">
    <property type="component" value="Unassembled WGS sequence"/>
</dbReference>
<protein>
    <submittedName>
        <fullName evidence="1">Uncharacterized protein</fullName>
    </submittedName>
</protein>
<dbReference type="AlphaFoldDB" id="A0AAV1RUB0"/>
<comment type="caution">
    <text evidence="1">The sequence shown here is derived from an EMBL/GenBank/DDBJ whole genome shotgun (WGS) entry which is preliminary data.</text>
</comment>
<gene>
    <name evidence="1" type="ORF">DCAF_LOCUS15034</name>
</gene>
<sequence>MLRRKKPILMAVVKIANPLEDCIDARLALASLILEDAKEDENGLGTSLIRSMANPYPMFIIRQYIGLMLRTYNNMVNEAE</sequence>
<evidence type="ECO:0000313" key="1">
    <source>
        <dbReference type="EMBL" id="CAK7339956.1"/>
    </source>
</evidence>